<organism evidence="1 2">
    <name type="scientific">Saitoella complicata (strain BCRC 22490 / CBS 7301 / JCM 7358 / NBRC 10748 / NRRL Y-17804)</name>
    <dbReference type="NCBI Taxonomy" id="698492"/>
    <lineage>
        <taxon>Eukaryota</taxon>
        <taxon>Fungi</taxon>
        <taxon>Dikarya</taxon>
        <taxon>Ascomycota</taxon>
        <taxon>Taphrinomycotina</taxon>
        <taxon>Taphrinomycotina incertae sedis</taxon>
        <taxon>Saitoella</taxon>
    </lineage>
</organism>
<gene>
    <name evidence="1" type="ORF">G7K_6324-t1</name>
</gene>
<reference evidence="1 2" key="3">
    <citation type="journal article" date="2015" name="Genome Announc.">
        <title>Draft Genome Sequence of the Archiascomycetous Yeast Saitoella complicata.</title>
        <authorList>
            <person name="Yamauchi K."/>
            <person name="Kondo S."/>
            <person name="Hamamoto M."/>
            <person name="Takahashi Y."/>
            <person name="Ogura Y."/>
            <person name="Hayashi T."/>
            <person name="Nishida H."/>
        </authorList>
    </citation>
    <scope>NUCLEOTIDE SEQUENCE [LARGE SCALE GENOMIC DNA]</scope>
    <source>
        <strain evidence="1 2">NRRL Y-17804</strain>
    </source>
</reference>
<sequence length="115" mass="12394">MLAMPPLLRYGLCGKSSALVDSYLSPLFSSSSPPPGSYRCVRRLLSSFPALWFSSRRGLMTPLGVSCQGHAPSCVLIFIATLHSFPRDVATNGHVVKPDHLVATVDFSSLTSQDI</sequence>
<dbReference type="Proteomes" id="UP000033140">
    <property type="component" value="Unassembled WGS sequence"/>
</dbReference>
<accession>A0A0E9NR17</accession>
<evidence type="ECO:0000313" key="1">
    <source>
        <dbReference type="EMBL" id="GAO52243.1"/>
    </source>
</evidence>
<reference evidence="1 2" key="1">
    <citation type="journal article" date="2011" name="J. Gen. Appl. Microbiol.">
        <title>Draft genome sequencing of the enigmatic yeast Saitoella complicata.</title>
        <authorList>
            <person name="Nishida H."/>
            <person name="Hamamoto M."/>
            <person name="Sugiyama J."/>
        </authorList>
    </citation>
    <scope>NUCLEOTIDE SEQUENCE [LARGE SCALE GENOMIC DNA]</scope>
    <source>
        <strain evidence="1 2">NRRL Y-17804</strain>
    </source>
</reference>
<keyword evidence="2" id="KW-1185">Reference proteome</keyword>
<comment type="caution">
    <text evidence="1">The sequence shown here is derived from an EMBL/GenBank/DDBJ whole genome shotgun (WGS) entry which is preliminary data.</text>
</comment>
<reference evidence="1 2" key="2">
    <citation type="journal article" date="2014" name="J. Gen. Appl. Microbiol.">
        <title>The early diverging ascomycetous budding yeast Saitoella complicata has three histone deacetylases belonging to the Clr6, Hos2, and Rpd3 lineages.</title>
        <authorList>
            <person name="Nishida H."/>
            <person name="Matsumoto T."/>
            <person name="Kondo S."/>
            <person name="Hamamoto M."/>
            <person name="Yoshikawa H."/>
        </authorList>
    </citation>
    <scope>NUCLEOTIDE SEQUENCE [LARGE SCALE GENOMIC DNA]</scope>
    <source>
        <strain evidence="1 2">NRRL Y-17804</strain>
    </source>
</reference>
<dbReference type="EMBL" id="BACD03000063">
    <property type="protein sequence ID" value="GAO52243.1"/>
    <property type="molecule type" value="Genomic_DNA"/>
</dbReference>
<dbReference type="AlphaFoldDB" id="A0A0E9NR17"/>
<protein>
    <submittedName>
        <fullName evidence="1">Uncharacterized protein</fullName>
    </submittedName>
</protein>
<dbReference type="RefSeq" id="XP_019025399.1">
    <property type="nucleotide sequence ID" value="XM_019167495.1"/>
</dbReference>
<proteinExistence type="predicted"/>
<evidence type="ECO:0000313" key="2">
    <source>
        <dbReference type="Proteomes" id="UP000033140"/>
    </source>
</evidence>
<name>A0A0E9NR17_SAICN</name>